<dbReference type="AlphaFoldDB" id="A0A101JMH5"/>
<dbReference type="Pfam" id="PF00392">
    <property type="entry name" value="GntR"/>
    <property type="match status" value="1"/>
</dbReference>
<accession>A0A101JMH5</accession>
<protein>
    <submittedName>
        <fullName evidence="5">GntR family transcriptional regulator</fullName>
    </submittedName>
</protein>
<keyword evidence="3" id="KW-0804">Transcription</keyword>
<evidence type="ECO:0000256" key="1">
    <source>
        <dbReference type="ARBA" id="ARBA00023015"/>
    </source>
</evidence>
<gene>
    <name evidence="5" type="ORF">ADL15_27565</name>
</gene>
<dbReference type="SUPFAM" id="SSF48008">
    <property type="entry name" value="GntR ligand-binding domain-like"/>
    <property type="match status" value="1"/>
</dbReference>
<dbReference type="GO" id="GO:0003677">
    <property type="term" value="F:DNA binding"/>
    <property type="evidence" value="ECO:0007669"/>
    <property type="project" value="UniProtKB-KW"/>
</dbReference>
<dbReference type="PRINTS" id="PR00035">
    <property type="entry name" value="HTHGNTR"/>
</dbReference>
<keyword evidence="6" id="KW-1185">Reference proteome</keyword>
<reference evidence="5 6" key="1">
    <citation type="submission" date="2015-10" db="EMBL/GenBank/DDBJ databases">
        <authorList>
            <person name="Gilbert D.G."/>
        </authorList>
    </citation>
    <scope>NUCLEOTIDE SEQUENCE [LARGE SCALE GENOMIC DNA]</scope>
    <source>
        <strain evidence="5 6">NRRL B-16712</strain>
    </source>
</reference>
<comment type="caution">
    <text evidence="5">The sequence shown here is derived from an EMBL/GenBank/DDBJ whole genome shotgun (WGS) entry which is preliminary data.</text>
</comment>
<evidence type="ECO:0000259" key="4">
    <source>
        <dbReference type="PROSITE" id="PS50949"/>
    </source>
</evidence>
<proteinExistence type="predicted"/>
<sequence length="235" mass="25040">MTGSVVRPPAYQQLADDLRADITSGRLQPGERLPPEPELCVKIGVSRSTVREALRLLASQHLIVTTRGVTGGSFVAHPDAGQLAEGLSTGFTLLTHSAGVGMADLLELRRALEVPAAGLAAVRRTESHLAELRGALFDPLIDDLDTMLAAHSAFHRALVKATGNPLFELVGRPLYQASYGEELVRDLPADYWHQIDADHRQLLAELAAQDASAATGTAVRHLDYIALTTSTPSGG</sequence>
<dbReference type="InterPro" id="IPR000524">
    <property type="entry name" value="Tscrpt_reg_HTH_GntR"/>
</dbReference>
<dbReference type="Gene3D" id="1.20.120.530">
    <property type="entry name" value="GntR ligand-binding domain-like"/>
    <property type="match status" value="1"/>
</dbReference>
<dbReference type="OrthoDB" id="7989071at2"/>
<dbReference type="Pfam" id="PF07729">
    <property type="entry name" value="FCD"/>
    <property type="match status" value="1"/>
</dbReference>
<feature type="domain" description="HTH gntR-type" evidence="4">
    <location>
        <begin position="8"/>
        <end position="78"/>
    </location>
</feature>
<dbReference type="EMBL" id="LLZH01000278">
    <property type="protein sequence ID" value="KUL29536.1"/>
    <property type="molecule type" value="Genomic_DNA"/>
</dbReference>
<dbReference type="CDD" id="cd07377">
    <property type="entry name" value="WHTH_GntR"/>
    <property type="match status" value="1"/>
</dbReference>
<evidence type="ECO:0000313" key="5">
    <source>
        <dbReference type="EMBL" id="KUL29536.1"/>
    </source>
</evidence>
<dbReference type="InterPro" id="IPR036390">
    <property type="entry name" value="WH_DNA-bd_sf"/>
</dbReference>
<dbReference type="InterPro" id="IPR008920">
    <property type="entry name" value="TF_FadR/GntR_C"/>
</dbReference>
<dbReference type="InterPro" id="IPR036388">
    <property type="entry name" value="WH-like_DNA-bd_sf"/>
</dbReference>
<dbReference type="PROSITE" id="PS50949">
    <property type="entry name" value="HTH_GNTR"/>
    <property type="match status" value="1"/>
</dbReference>
<keyword evidence="2" id="KW-0238">DNA-binding</keyword>
<dbReference type="Proteomes" id="UP000053244">
    <property type="component" value="Unassembled WGS sequence"/>
</dbReference>
<evidence type="ECO:0000256" key="2">
    <source>
        <dbReference type="ARBA" id="ARBA00023125"/>
    </source>
</evidence>
<dbReference type="PANTHER" id="PTHR43537">
    <property type="entry name" value="TRANSCRIPTIONAL REGULATOR, GNTR FAMILY"/>
    <property type="match status" value="1"/>
</dbReference>
<dbReference type="SUPFAM" id="SSF46785">
    <property type="entry name" value="Winged helix' DNA-binding domain"/>
    <property type="match status" value="1"/>
</dbReference>
<dbReference type="SMART" id="SM00895">
    <property type="entry name" value="FCD"/>
    <property type="match status" value="1"/>
</dbReference>
<dbReference type="PANTHER" id="PTHR43537:SF5">
    <property type="entry name" value="UXU OPERON TRANSCRIPTIONAL REGULATOR"/>
    <property type="match status" value="1"/>
</dbReference>
<dbReference type="GO" id="GO:0003700">
    <property type="term" value="F:DNA-binding transcription factor activity"/>
    <property type="evidence" value="ECO:0007669"/>
    <property type="project" value="InterPro"/>
</dbReference>
<evidence type="ECO:0000256" key="3">
    <source>
        <dbReference type="ARBA" id="ARBA00023163"/>
    </source>
</evidence>
<dbReference type="InterPro" id="IPR011711">
    <property type="entry name" value="GntR_C"/>
</dbReference>
<name>A0A101JMH5_9ACTN</name>
<dbReference type="Gene3D" id="1.10.10.10">
    <property type="entry name" value="Winged helix-like DNA-binding domain superfamily/Winged helix DNA-binding domain"/>
    <property type="match status" value="1"/>
</dbReference>
<organism evidence="5 6">
    <name type="scientific">Actinoplanes awajinensis subsp. mycoplanecinus</name>
    <dbReference type="NCBI Taxonomy" id="135947"/>
    <lineage>
        <taxon>Bacteria</taxon>
        <taxon>Bacillati</taxon>
        <taxon>Actinomycetota</taxon>
        <taxon>Actinomycetes</taxon>
        <taxon>Micromonosporales</taxon>
        <taxon>Micromonosporaceae</taxon>
        <taxon>Actinoplanes</taxon>
    </lineage>
</organism>
<dbReference type="SMART" id="SM00345">
    <property type="entry name" value="HTH_GNTR"/>
    <property type="match status" value="1"/>
</dbReference>
<evidence type="ECO:0000313" key="6">
    <source>
        <dbReference type="Proteomes" id="UP000053244"/>
    </source>
</evidence>
<dbReference type="RefSeq" id="WP_067697258.1">
    <property type="nucleotide sequence ID" value="NZ_LLZH01000278.1"/>
</dbReference>
<keyword evidence="1" id="KW-0805">Transcription regulation</keyword>